<dbReference type="EMBL" id="QURB01000003">
    <property type="protein sequence ID" value="RFC54719.1"/>
    <property type="molecule type" value="Genomic_DNA"/>
</dbReference>
<proteinExistence type="predicted"/>
<dbReference type="Proteomes" id="UP000257127">
    <property type="component" value="Unassembled WGS sequence"/>
</dbReference>
<accession>A0A3E1EYT1</accession>
<protein>
    <submittedName>
        <fullName evidence="1">Uncharacterized protein</fullName>
    </submittedName>
</protein>
<name>A0A3E1EYT1_9FLAO</name>
<sequence>MTEKTYGWAIYDDEASEFSESFKEQMSIQLEKRFNKFLKIDNVVSEKEFMLFVGQSDMKITYKDGFGFALVEVLSSGMFSNYLTAYWRLEDSTRIESATKLTSLDSSSIEFGWCADFDPKVFLKHVSSIQKLDTKKYNIAFEVEYDFNSYPDLSVEFKFKNEPSEKELEAIQNTVSSSLSRAYVSKISLADDKHYCIIDFQGQKYEEGTADLLELVKKLNGGDEKDIIELIRIK</sequence>
<reference evidence="1 2" key="1">
    <citation type="submission" date="2018-08" db="EMBL/GenBank/DDBJ databases">
        <title>The draft genome squence of Brumimicrobium sp. N62.</title>
        <authorList>
            <person name="Du Z.-J."/>
            <person name="Luo H.-R."/>
        </authorList>
    </citation>
    <scope>NUCLEOTIDE SEQUENCE [LARGE SCALE GENOMIC DNA]</scope>
    <source>
        <strain evidence="1 2">N62</strain>
    </source>
</reference>
<organism evidence="1 2">
    <name type="scientific">Brumimicrobium aurantiacum</name>
    <dbReference type="NCBI Taxonomy" id="1737063"/>
    <lineage>
        <taxon>Bacteria</taxon>
        <taxon>Pseudomonadati</taxon>
        <taxon>Bacteroidota</taxon>
        <taxon>Flavobacteriia</taxon>
        <taxon>Flavobacteriales</taxon>
        <taxon>Crocinitomicaceae</taxon>
        <taxon>Brumimicrobium</taxon>
    </lineage>
</organism>
<dbReference type="AlphaFoldDB" id="A0A3E1EYT1"/>
<evidence type="ECO:0000313" key="2">
    <source>
        <dbReference type="Proteomes" id="UP000257127"/>
    </source>
</evidence>
<gene>
    <name evidence="1" type="ORF">DXU93_06955</name>
</gene>
<evidence type="ECO:0000313" key="1">
    <source>
        <dbReference type="EMBL" id="RFC54719.1"/>
    </source>
</evidence>
<keyword evidence="2" id="KW-1185">Reference proteome</keyword>
<comment type="caution">
    <text evidence="1">The sequence shown here is derived from an EMBL/GenBank/DDBJ whole genome shotgun (WGS) entry which is preliminary data.</text>
</comment>